<dbReference type="InterPro" id="IPR008193">
    <property type="entry name" value="RNA_pol_Rpb11_13-16kDa_CS"/>
</dbReference>
<dbReference type="GO" id="GO:0006383">
    <property type="term" value="P:transcription by RNA polymerase III"/>
    <property type="evidence" value="ECO:0007669"/>
    <property type="project" value="TreeGrafter"/>
</dbReference>
<evidence type="ECO:0000256" key="1">
    <source>
        <dbReference type="ARBA" id="ARBA00004123"/>
    </source>
</evidence>
<evidence type="ECO:0000256" key="3">
    <source>
        <dbReference type="ARBA" id="ARBA00023163"/>
    </source>
</evidence>
<evidence type="ECO:0000259" key="6">
    <source>
        <dbReference type="Pfam" id="PF13656"/>
    </source>
</evidence>
<dbReference type="Proteomes" id="UP000485058">
    <property type="component" value="Unassembled WGS sequence"/>
</dbReference>
<dbReference type="InterPro" id="IPR022905">
    <property type="entry name" value="Rpo11-like"/>
</dbReference>
<keyword evidence="3" id="KW-0804">Transcription</keyword>
<dbReference type="SUPFAM" id="SSF55257">
    <property type="entry name" value="RBP11-like subunits of RNA polymerase"/>
    <property type="match status" value="1"/>
</dbReference>
<reference evidence="7 8" key="1">
    <citation type="submission" date="2020-02" db="EMBL/GenBank/DDBJ databases">
        <title>Draft genome sequence of Haematococcus lacustris strain NIES-144.</title>
        <authorList>
            <person name="Morimoto D."/>
            <person name="Nakagawa S."/>
            <person name="Yoshida T."/>
            <person name="Sawayama S."/>
        </authorList>
    </citation>
    <scope>NUCLEOTIDE SEQUENCE [LARGE SCALE GENOMIC DNA]</scope>
    <source>
        <strain evidence="7 8">NIES-144</strain>
    </source>
</reference>
<feature type="domain" description="DNA-directed RNA polymerase RBP11-like dimerisation" evidence="6">
    <location>
        <begin position="12"/>
        <end position="84"/>
    </location>
</feature>
<evidence type="ECO:0000256" key="5">
    <source>
        <dbReference type="ARBA" id="ARBA00025751"/>
    </source>
</evidence>
<dbReference type="AlphaFoldDB" id="A0A699Z2T4"/>
<keyword evidence="8" id="KW-1185">Reference proteome</keyword>
<dbReference type="HAMAP" id="MF_00261">
    <property type="entry name" value="RNApol_arch_Rpo11"/>
    <property type="match status" value="1"/>
</dbReference>
<accession>A0A699Z2T4</accession>
<evidence type="ECO:0000256" key="4">
    <source>
        <dbReference type="ARBA" id="ARBA00023242"/>
    </source>
</evidence>
<dbReference type="InterPro" id="IPR033898">
    <property type="entry name" value="RNAP_AC19"/>
</dbReference>
<keyword evidence="4" id="KW-0539">Nucleus</keyword>
<dbReference type="GO" id="GO:0005666">
    <property type="term" value="C:RNA polymerase III complex"/>
    <property type="evidence" value="ECO:0007669"/>
    <property type="project" value="TreeGrafter"/>
</dbReference>
<comment type="subcellular location">
    <subcellularLocation>
        <location evidence="1">Nucleus</location>
    </subcellularLocation>
</comment>
<dbReference type="Pfam" id="PF13656">
    <property type="entry name" value="RNA_pol_L_2"/>
    <property type="match status" value="1"/>
</dbReference>
<dbReference type="Gene3D" id="3.30.1360.10">
    <property type="entry name" value="RNA polymerase, RBP11-like subunit"/>
    <property type="match status" value="1"/>
</dbReference>
<dbReference type="GO" id="GO:0003899">
    <property type="term" value="F:DNA-directed RNA polymerase activity"/>
    <property type="evidence" value="ECO:0007669"/>
    <property type="project" value="InterPro"/>
</dbReference>
<evidence type="ECO:0000256" key="2">
    <source>
        <dbReference type="ARBA" id="ARBA00022478"/>
    </source>
</evidence>
<comment type="caution">
    <text evidence="7">The sequence shown here is derived from an EMBL/GenBank/DDBJ whole genome shotgun (WGS) entry which is preliminary data.</text>
</comment>
<organism evidence="7 8">
    <name type="scientific">Haematococcus lacustris</name>
    <name type="common">Green alga</name>
    <name type="synonym">Haematococcus pluvialis</name>
    <dbReference type="NCBI Taxonomy" id="44745"/>
    <lineage>
        <taxon>Eukaryota</taxon>
        <taxon>Viridiplantae</taxon>
        <taxon>Chlorophyta</taxon>
        <taxon>core chlorophytes</taxon>
        <taxon>Chlorophyceae</taxon>
        <taxon>CS clade</taxon>
        <taxon>Chlamydomonadales</taxon>
        <taxon>Haematococcaceae</taxon>
        <taxon>Haematococcus</taxon>
    </lineage>
</organism>
<dbReference type="PANTHER" id="PTHR13946:SF28">
    <property type="entry name" value="DNA-DIRECTED RNA POLYMERASES I AND III SUBUNIT RPAC2"/>
    <property type="match status" value="1"/>
</dbReference>
<proteinExistence type="inferred from homology"/>
<evidence type="ECO:0000313" key="7">
    <source>
        <dbReference type="EMBL" id="GFH16877.1"/>
    </source>
</evidence>
<keyword evidence="2" id="KW-0240">DNA-directed RNA polymerase</keyword>
<dbReference type="GO" id="GO:0046983">
    <property type="term" value="F:protein dimerization activity"/>
    <property type="evidence" value="ECO:0007669"/>
    <property type="project" value="InterPro"/>
</dbReference>
<dbReference type="InterPro" id="IPR009025">
    <property type="entry name" value="RBP11-like_dimer"/>
</dbReference>
<dbReference type="InterPro" id="IPR036603">
    <property type="entry name" value="RBP11-like"/>
</dbReference>
<gene>
    <name evidence="7" type="ORF">HaLaN_13393</name>
</gene>
<dbReference type="PANTHER" id="PTHR13946">
    <property type="entry name" value="DNA-DIRECTED RNA POLYMERASE I,II,III"/>
    <property type="match status" value="1"/>
</dbReference>
<dbReference type="GO" id="GO:0005736">
    <property type="term" value="C:RNA polymerase I complex"/>
    <property type="evidence" value="ECO:0007669"/>
    <property type="project" value="TreeGrafter"/>
</dbReference>
<dbReference type="EMBL" id="BLLF01001064">
    <property type="protein sequence ID" value="GFH16877.1"/>
    <property type="molecule type" value="Genomic_DNA"/>
</dbReference>
<protein>
    <submittedName>
        <fullName evidence="7">RNA_pol_L_2 domain-containing protein</fullName>
    </submittedName>
</protein>
<dbReference type="CDD" id="cd07029">
    <property type="entry name" value="RNAP_I_III_AC19"/>
    <property type="match status" value="1"/>
</dbReference>
<sequence length="101" mass="11300">MAQDASPDFFGATFAIEDEDHTLANTLRFFLNKNPRVYFVGYSMPHPTEEIVNIRVQTTGEVSAHQALRDACEDVKDVAQHIASTFQNAVAEFRAQNPVTK</sequence>
<comment type="similarity">
    <text evidence="5">Belongs to the archaeal Rpo11/eukaryotic RPB11/RPC19 RNA polymerase subunit family.</text>
</comment>
<dbReference type="GO" id="GO:0003677">
    <property type="term" value="F:DNA binding"/>
    <property type="evidence" value="ECO:0007669"/>
    <property type="project" value="InterPro"/>
</dbReference>
<evidence type="ECO:0000313" key="8">
    <source>
        <dbReference type="Proteomes" id="UP000485058"/>
    </source>
</evidence>
<dbReference type="PROSITE" id="PS01154">
    <property type="entry name" value="RNA_POL_L_13KD"/>
    <property type="match status" value="1"/>
</dbReference>
<name>A0A699Z2T4_HAELA</name>
<dbReference type="GO" id="GO:0006362">
    <property type="term" value="P:transcription elongation by RNA polymerase I"/>
    <property type="evidence" value="ECO:0007669"/>
    <property type="project" value="TreeGrafter"/>
</dbReference>